<proteinExistence type="predicted"/>
<organism evidence="2 3">
    <name type="scientific">Myodes glareolus</name>
    <name type="common">Bank vole</name>
    <name type="synonym">Clethrionomys glareolus</name>
    <dbReference type="NCBI Taxonomy" id="447135"/>
    <lineage>
        <taxon>Eukaryota</taxon>
        <taxon>Metazoa</taxon>
        <taxon>Chordata</taxon>
        <taxon>Craniata</taxon>
        <taxon>Vertebrata</taxon>
        <taxon>Euteleostomi</taxon>
        <taxon>Mammalia</taxon>
        <taxon>Eutheria</taxon>
        <taxon>Euarchontoglires</taxon>
        <taxon>Glires</taxon>
        <taxon>Rodentia</taxon>
        <taxon>Myomorpha</taxon>
        <taxon>Muroidea</taxon>
        <taxon>Cricetidae</taxon>
        <taxon>Arvicolinae</taxon>
        <taxon>Myodes</taxon>
    </lineage>
</organism>
<reference evidence="2 3" key="1">
    <citation type="journal article" date="2023" name="bioRxiv">
        <title>Conserved and derived expression patterns and positive selection on dental genes reveal complex evolutionary context of ever-growing rodent molars.</title>
        <authorList>
            <person name="Calamari Z.T."/>
            <person name="Song A."/>
            <person name="Cohen E."/>
            <person name="Akter M."/>
            <person name="Roy R.D."/>
            <person name="Hallikas O."/>
            <person name="Christensen M.M."/>
            <person name="Li P."/>
            <person name="Marangoni P."/>
            <person name="Jernvall J."/>
            <person name="Klein O.D."/>
        </authorList>
    </citation>
    <scope>NUCLEOTIDE SEQUENCE [LARGE SCALE GENOMIC DNA]</scope>
    <source>
        <strain evidence="2">V071</strain>
    </source>
</reference>
<feature type="chain" id="PRO_5043620388" evidence="1">
    <location>
        <begin position="22"/>
        <end position="195"/>
    </location>
</feature>
<dbReference type="Proteomes" id="UP001488838">
    <property type="component" value="Unassembled WGS sequence"/>
</dbReference>
<accession>A0AAW0JNA4</accession>
<name>A0AAW0JNA4_MYOGA</name>
<evidence type="ECO:0000313" key="2">
    <source>
        <dbReference type="EMBL" id="KAK7828424.1"/>
    </source>
</evidence>
<feature type="signal peptide" evidence="1">
    <location>
        <begin position="1"/>
        <end position="21"/>
    </location>
</feature>
<comment type="caution">
    <text evidence="2">The sequence shown here is derived from an EMBL/GenBank/DDBJ whole genome shotgun (WGS) entry which is preliminary data.</text>
</comment>
<protein>
    <submittedName>
        <fullName evidence="2">Uncharacterized protein</fullName>
    </submittedName>
</protein>
<sequence length="195" mass="21793">MSNTVFFSFVLFLGSQWGAEPHSIPVTEGTITSILSWPLEGWKTRREPQPGRLVGPSCQGWDGVVNSFSSSSRHLEEDLAKLFDEILLQVFPSNLDDLSKDARTAGRDANESKYLSMDSKCMCFHGWRRSVGCAVPGASQNPAMGNSVLLLQREDEILLQVLSNDPMYLSKEDARAADELVTWRDVNESKYMPMD</sequence>
<evidence type="ECO:0000313" key="3">
    <source>
        <dbReference type="Proteomes" id="UP001488838"/>
    </source>
</evidence>
<evidence type="ECO:0000256" key="1">
    <source>
        <dbReference type="SAM" id="SignalP"/>
    </source>
</evidence>
<keyword evidence="1" id="KW-0732">Signal</keyword>
<dbReference type="AlphaFoldDB" id="A0AAW0JNA4"/>
<gene>
    <name evidence="2" type="ORF">U0070_008933</name>
</gene>
<dbReference type="EMBL" id="JBBHLL010000026">
    <property type="protein sequence ID" value="KAK7828424.1"/>
    <property type="molecule type" value="Genomic_DNA"/>
</dbReference>
<keyword evidence="3" id="KW-1185">Reference proteome</keyword>